<feature type="region of interest" description="Disordered" evidence="1">
    <location>
        <begin position="625"/>
        <end position="651"/>
    </location>
</feature>
<evidence type="ECO:0000313" key="3">
    <source>
        <dbReference type="EMBL" id="CAE0362741.1"/>
    </source>
</evidence>
<feature type="compositionally biased region" description="Polar residues" evidence="1">
    <location>
        <begin position="625"/>
        <end position="643"/>
    </location>
</feature>
<feature type="compositionally biased region" description="Basic and acidic residues" evidence="1">
    <location>
        <begin position="252"/>
        <end position="261"/>
    </location>
</feature>
<dbReference type="PROSITE" id="PS51644">
    <property type="entry name" value="HTH_OST"/>
    <property type="match status" value="1"/>
</dbReference>
<dbReference type="EMBL" id="HBIJ01004958">
    <property type="protein sequence ID" value="CAE0362741.1"/>
    <property type="molecule type" value="Transcribed_RNA"/>
</dbReference>
<protein>
    <recommendedName>
        <fullName evidence="2">HTH OST-type domain-containing protein</fullName>
    </recommendedName>
</protein>
<feature type="region of interest" description="Disordered" evidence="1">
    <location>
        <begin position="165"/>
        <end position="186"/>
    </location>
</feature>
<feature type="region of interest" description="Disordered" evidence="1">
    <location>
        <begin position="343"/>
        <end position="365"/>
    </location>
</feature>
<dbReference type="AlphaFoldDB" id="A0A7S3JTB9"/>
<name>A0A7S3JTB9_9STRA</name>
<evidence type="ECO:0000259" key="2">
    <source>
        <dbReference type="PROSITE" id="PS51644"/>
    </source>
</evidence>
<proteinExistence type="predicted"/>
<organism evidence="3">
    <name type="scientific">Aureoumbra lagunensis</name>
    <dbReference type="NCBI Taxonomy" id="44058"/>
    <lineage>
        <taxon>Eukaryota</taxon>
        <taxon>Sar</taxon>
        <taxon>Stramenopiles</taxon>
        <taxon>Ochrophyta</taxon>
        <taxon>Pelagophyceae</taxon>
        <taxon>Pelagomonadales</taxon>
        <taxon>Aureoumbra</taxon>
    </lineage>
</organism>
<evidence type="ECO:0000256" key="1">
    <source>
        <dbReference type="SAM" id="MobiDB-lite"/>
    </source>
</evidence>
<feature type="domain" description="HTH OST-type" evidence="2">
    <location>
        <begin position="540"/>
        <end position="618"/>
    </location>
</feature>
<reference evidence="3" key="1">
    <citation type="submission" date="2021-01" db="EMBL/GenBank/DDBJ databases">
        <authorList>
            <person name="Corre E."/>
            <person name="Pelletier E."/>
            <person name="Niang G."/>
            <person name="Scheremetjew M."/>
            <person name="Finn R."/>
            <person name="Kale V."/>
            <person name="Holt S."/>
            <person name="Cochrane G."/>
            <person name="Meng A."/>
            <person name="Brown T."/>
            <person name="Cohen L."/>
        </authorList>
    </citation>
    <scope>NUCLEOTIDE SEQUENCE</scope>
    <source>
        <strain evidence="3">CCMP1510</strain>
    </source>
</reference>
<sequence>MIQDNGWTTVLKKREKSNVGSTPLADHIVPNISPDLSSNKSEQTFEEEKEIISQRHHGAQVSGIVKRRDEWTDHCLIDMEDGLEDVFCHRHRCQNKKLPPAGATVYFKLHLSSKTQCWQSGLVTWDHSVEEKEDVEDIMKEKEQDLIEEETPENVVPLFSQVSRKNSDDGQSAVWPHCPPERTETPIVSKNTTLHNFCRSASSIDAECFLPETRPRAGSAPVNGGIWDTLDTNNDQSSVETWATSLMGILNSREKEKDRPQTPKITPPGLFHHSTPPPKSTETLSFSAGLGRISPLVQDTPDLPLFDGRVSPLFSKKGTSALPYSVNMSPLALLNAEQSREADLSSSLTIQTTPGRPPRPPSAPTIAIQPPRCASVFSNATPPPAAGVATPLHGSYETDFLAKSSPSLLHSENRVQLKVISVDEPRLPWLATARVPQTKAAPLAILNQSIDAAVEAGNASAILKLKRRRETRKRAKRGEHCRVELGIEETNNTKMLVVDAYAVNAAGAGAALRFMLRANAAAVLKANGNDSERAELEALGWAELVAQLKLVLAPFEPQGICCNHLSRAFEKKFGSALVETLFGEFESLAALLRAPELRHVVNLKESPGKPDLSVSLCSSKNTFKNKSGTPISSKVTRNGTPSSLGGRATPESLRRVSPNMIWHSDSNDNNFLPSSNRPHISPGLSPPGIGRRNQQVISAPKLPTDFFRPISTVCSGPSLSSSLSADRATGFPVVHPRLVDPAAVLGGAGISTNLSVPTFDMRSLSLGTAVPKSVSQF</sequence>
<dbReference type="InterPro" id="IPR025605">
    <property type="entry name" value="OST-HTH/LOTUS_dom"/>
</dbReference>
<accession>A0A7S3JTB9</accession>
<gene>
    <name evidence="3" type="ORF">ALAG00032_LOCUS3482</name>
</gene>
<feature type="region of interest" description="Disordered" evidence="1">
    <location>
        <begin position="252"/>
        <end position="284"/>
    </location>
</feature>